<comment type="caution">
    <text evidence="1">The sequence shown here is derived from an EMBL/GenBank/DDBJ whole genome shotgun (WGS) entry which is preliminary data.</text>
</comment>
<evidence type="ECO:0000313" key="1">
    <source>
        <dbReference type="EMBL" id="EFW91187.1"/>
    </source>
</evidence>
<evidence type="ECO:0000313" key="2">
    <source>
        <dbReference type="Proteomes" id="UP000003751"/>
    </source>
</evidence>
<dbReference type="AlphaFoldDB" id="E7QW53"/>
<proteinExistence type="predicted"/>
<organism evidence="1 2">
    <name type="scientific">Haladaptatus paucihalophilus DX253</name>
    <dbReference type="NCBI Taxonomy" id="797209"/>
    <lineage>
        <taxon>Archaea</taxon>
        <taxon>Methanobacteriati</taxon>
        <taxon>Methanobacteriota</taxon>
        <taxon>Stenosarchaea group</taxon>
        <taxon>Halobacteria</taxon>
        <taxon>Halobacteriales</taxon>
        <taxon>Haladaptataceae</taxon>
        <taxon>Haladaptatus</taxon>
    </lineage>
</organism>
<gene>
    <name evidence="1" type="ORF">ZOD2009_15206</name>
</gene>
<dbReference type="EMBL" id="AEMG01000016">
    <property type="protein sequence ID" value="EFW91187.1"/>
    <property type="molecule type" value="Genomic_DNA"/>
</dbReference>
<reference evidence="1 2" key="1">
    <citation type="journal article" date="2014" name="ISME J.">
        <title>Trehalose/2-sulfotrehalose biosynthesis and glycine-betaine uptake are widely spread mechanisms for osmoadaptation in the Halobacteriales.</title>
        <authorList>
            <person name="Youssef N.H."/>
            <person name="Savage-Ashlock K.N."/>
            <person name="McCully A.L."/>
            <person name="Luedtke B."/>
            <person name="Shaw E.I."/>
            <person name="Hoff W.D."/>
            <person name="Elshahed M.S."/>
        </authorList>
    </citation>
    <scope>NUCLEOTIDE SEQUENCE [LARGE SCALE GENOMIC DNA]</scope>
    <source>
        <strain evidence="1 2">DX253</strain>
    </source>
</reference>
<sequence>MTYTETERCAMTVPPFSTVTTTVCAPLISDETLPNEKLIRSTPLEENDAAWHVAVFVVLLFGARKLVQTWYLPERFPVYTVTLWL</sequence>
<dbReference type="Proteomes" id="UP000003751">
    <property type="component" value="Unassembled WGS sequence"/>
</dbReference>
<name>E7QW53_HALPU</name>
<protein>
    <submittedName>
        <fullName evidence="1">Uncharacterized protein</fullName>
    </submittedName>
</protein>
<accession>E7QW53</accession>